<dbReference type="VEuPathDB" id="FungiDB:RhiirFUN_024634"/>
<dbReference type="HOGENOM" id="CLU_1886851_0_0_1"/>
<dbReference type="AlphaFoldDB" id="U9TLZ4"/>
<name>U9TLZ4_RHIID</name>
<accession>U9TLZ4</accession>
<dbReference type="EMBL" id="KI294371">
    <property type="protein sequence ID" value="ESA04356.1"/>
    <property type="molecule type" value="Genomic_DNA"/>
</dbReference>
<reference evidence="1" key="1">
    <citation type="submission" date="2013-07" db="EMBL/GenBank/DDBJ databases">
        <title>The genome of an arbuscular mycorrhizal fungus provides insights into the evolution of the oldest plant symbiosis.</title>
        <authorList>
            <consortium name="DOE Joint Genome Institute"/>
            <person name="Tisserant E."/>
            <person name="Malbreil M."/>
            <person name="Kuo A."/>
            <person name="Kohler A."/>
            <person name="Symeonidi A."/>
            <person name="Balestrini R."/>
            <person name="Charron P."/>
            <person name="Duensing N."/>
            <person name="Frei-dit-Frey N."/>
            <person name="Gianinazzi-Pearson V."/>
            <person name="Gilbert B."/>
            <person name="Handa Y."/>
            <person name="Hijri M."/>
            <person name="Kaul R."/>
            <person name="Kawaguchi M."/>
            <person name="Krajinski F."/>
            <person name="Lammers P."/>
            <person name="Lapierre D."/>
            <person name="Masclaux F.G."/>
            <person name="Murat C."/>
            <person name="Morin E."/>
            <person name="Ndikumana S."/>
            <person name="Pagni M."/>
            <person name="Petitpierre D."/>
            <person name="Requena N."/>
            <person name="Rosikiewicz P."/>
            <person name="Riley R."/>
            <person name="Saito K."/>
            <person name="San Clemente H."/>
            <person name="Shapiro H."/>
            <person name="van Tuinen D."/>
            <person name="Becard G."/>
            <person name="Bonfante P."/>
            <person name="Paszkowski U."/>
            <person name="Shachar-Hill Y."/>
            <person name="Young J.P."/>
            <person name="Sanders I.R."/>
            <person name="Henrissat B."/>
            <person name="Rensing S.A."/>
            <person name="Grigoriev I.V."/>
            <person name="Corradi N."/>
            <person name="Roux C."/>
            <person name="Martin F."/>
        </authorList>
    </citation>
    <scope>NUCLEOTIDE SEQUENCE</scope>
    <source>
        <strain evidence="1">DAOM 197198</strain>
    </source>
</reference>
<proteinExistence type="predicted"/>
<organism evidence="1">
    <name type="scientific">Rhizophagus irregularis (strain DAOM 181602 / DAOM 197198 / MUCL 43194)</name>
    <name type="common">Arbuscular mycorrhizal fungus</name>
    <name type="synonym">Glomus intraradices</name>
    <dbReference type="NCBI Taxonomy" id="747089"/>
    <lineage>
        <taxon>Eukaryota</taxon>
        <taxon>Fungi</taxon>
        <taxon>Fungi incertae sedis</taxon>
        <taxon>Mucoromycota</taxon>
        <taxon>Glomeromycotina</taxon>
        <taxon>Glomeromycetes</taxon>
        <taxon>Glomerales</taxon>
        <taxon>Glomeraceae</taxon>
        <taxon>Rhizophagus</taxon>
    </lineage>
</organism>
<evidence type="ECO:0000313" key="1">
    <source>
        <dbReference type="EMBL" id="ESA04356.1"/>
    </source>
</evidence>
<protein>
    <submittedName>
        <fullName evidence="1">Uncharacterized protein</fullName>
    </submittedName>
</protein>
<gene>
    <name evidence="1" type="ORF">GLOINDRAFT_4678</name>
</gene>
<sequence>MSPAQQDLYQRFYDVVLNNNTCKTNKYKEFNDLKTQCSMENWGEKKHTSGTKAYVFMEDKERQKEVSFVWSDYVVIRNRVGKEPLTLHSLKLVVFFNVLTGYFVQNQDNMLNFLEECEDCIVEKLEGNSNLEIFI</sequence>